<name>A0AAP0J6M2_9MAGN</name>
<dbReference type="AlphaFoldDB" id="A0AAP0J6M2"/>
<evidence type="ECO:0000313" key="2">
    <source>
        <dbReference type="Proteomes" id="UP001420932"/>
    </source>
</evidence>
<protein>
    <submittedName>
        <fullName evidence="1">Uncharacterized protein</fullName>
    </submittedName>
</protein>
<evidence type="ECO:0000313" key="1">
    <source>
        <dbReference type="EMBL" id="KAK9128474.1"/>
    </source>
</evidence>
<sequence length="70" mass="7941">MTKNWLIDMVERARSRGDLRKDEDEDEGENMTVVLLWRSIEGGKLIEVLKEAADVDSIILKVSLVEVVLA</sequence>
<keyword evidence="2" id="KW-1185">Reference proteome</keyword>
<organism evidence="1 2">
    <name type="scientific">Stephania yunnanensis</name>
    <dbReference type="NCBI Taxonomy" id="152371"/>
    <lineage>
        <taxon>Eukaryota</taxon>
        <taxon>Viridiplantae</taxon>
        <taxon>Streptophyta</taxon>
        <taxon>Embryophyta</taxon>
        <taxon>Tracheophyta</taxon>
        <taxon>Spermatophyta</taxon>
        <taxon>Magnoliopsida</taxon>
        <taxon>Ranunculales</taxon>
        <taxon>Menispermaceae</taxon>
        <taxon>Menispermoideae</taxon>
        <taxon>Cissampelideae</taxon>
        <taxon>Stephania</taxon>
    </lineage>
</organism>
<proteinExistence type="predicted"/>
<comment type="caution">
    <text evidence="1">The sequence shown here is derived from an EMBL/GenBank/DDBJ whole genome shotgun (WGS) entry which is preliminary data.</text>
</comment>
<dbReference type="Proteomes" id="UP001420932">
    <property type="component" value="Unassembled WGS sequence"/>
</dbReference>
<gene>
    <name evidence="1" type="ORF">Syun_017271</name>
</gene>
<accession>A0AAP0J6M2</accession>
<reference evidence="1 2" key="1">
    <citation type="submission" date="2024-01" db="EMBL/GenBank/DDBJ databases">
        <title>Genome assemblies of Stephania.</title>
        <authorList>
            <person name="Yang L."/>
        </authorList>
    </citation>
    <scope>NUCLEOTIDE SEQUENCE [LARGE SCALE GENOMIC DNA]</scope>
    <source>
        <strain evidence="1">YNDBR</strain>
        <tissue evidence="1">Leaf</tissue>
    </source>
</reference>
<dbReference type="EMBL" id="JBBNAF010000007">
    <property type="protein sequence ID" value="KAK9128474.1"/>
    <property type="molecule type" value="Genomic_DNA"/>
</dbReference>